<feature type="transmembrane region" description="Helical" evidence="2">
    <location>
        <begin position="374"/>
        <end position="397"/>
    </location>
</feature>
<protein>
    <recommendedName>
        <fullName evidence="3">Acyltransferase 3 domain-containing protein</fullName>
    </recommendedName>
</protein>
<accession>A0ABM1XQ84</accession>
<organism evidence="4 5">
    <name type="scientific">Aedes albopictus</name>
    <name type="common">Asian tiger mosquito</name>
    <name type="synonym">Stegomyia albopicta</name>
    <dbReference type="NCBI Taxonomy" id="7160"/>
    <lineage>
        <taxon>Eukaryota</taxon>
        <taxon>Metazoa</taxon>
        <taxon>Ecdysozoa</taxon>
        <taxon>Arthropoda</taxon>
        <taxon>Hexapoda</taxon>
        <taxon>Insecta</taxon>
        <taxon>Pterygota</taxon>
        <taxon>Neoptera</taxon>
        <taxon>Endopterygota</taxon>
        <taxon>Diptera</taxon>
        <taxon>Nematocera</taxon>
        <taxon>Culicoidea</taxon>
        <taxon>Culicidae</taxon>
        <taxon>Culicinae</taxon>
        <taxon>Aedini</taxon>
        <taxon>Aedes</taxon>
        <taxon>Stegomyia</taxon>
    </lineage>
</organism>
<feature type="transmembrane region" description="Helical" evidence="2">
    <location>
        <begin position="418"/>
        <end position="438"/>
    </location>
</feature>
<dbReference type="Proteomes" id="UP000069940">
    <property type="component" value="Unassembled WGS sequence"/>
</dbReference>
<dbReference type="EnsemblMetazoa" id="AALFPA23_001823.R38979">
    <property type="protein sequence ID" value="AALFPA23_001823.P38979"/>
    <property type="gene ID" value="AALFPA23_001823"/>
</dbReference>
<dbReference type="RefSeq" id="XP_062699705.1">
    <property type="nucleotide sequence ID" value="XM_062843721.1"/>
</dbReference>
<feature type="transmembrane region" description="Helical" evidence="2">
    <location>
        <begin position="345"/>
        <end position="368"/>
    </location>
</feature>
<keyword evidence="2" id="KW-1133">Transmembrane helix</keyword>
<sequence length="519" mass="61283">MEEKRYFLEICFFTVVAILILLVCYSTWFDLSLQSAQRYPDKYFSKSHTTSRNRLLSAFSIPRNLRRIGDSPDTEIRKELNFLESFRFIQMHRIVTLHIVMALVKAPKSNPDDLERMVYKPAAIHYVAEFQNYVQTFFSITGMLLTINFLEHIRKNPQFDMKYFWERIRARLYRIIPAYLFIMLLETSINRRFMNGPLAQLTVGQSRAICRQNWWTNLLFLNNYIDTDKPCLIQSWYLAADLQLFVFALGCLMLIWRWPFMKKYILAAGFAWGIIITTIVAYTRRIPPVMTEDLKLYDNYNFGHPYFQLYQPFHMNITIYFAGMIAGFVYHRFRESRKEFFKSRLQFNMLQITVFMYFFTLATDWWVVLHQSSIPPLLLAIYATWFKHAWGLLCTMIQVRTALATSWSRFRSFFSHPIFIVLGKLCYSFYLIHFTVIVQIVGSSKQPIFFSMRVIMEYMMTVCMYTLFFGTLLCILIELPSNVALRELFESTPEKKPIGNGDAGTNVPNGKSQLNATSD</sequence>
<feature type="transmembrane region" description="Helical" evidence="2">
    <location>
        <begin position="236"/>
        <end position="257"/>
    </location>
</feature>
<dbReference type="InterPro" id="IPR052728">
    <property type="entry name" value="O2_lipid_transport_reg"/>
</dbReference>
<dbReference type="PANTHER" id="PTHR11161">
    <property type="entry name" value="O-ACYLTRANSFERASE"/>
    <property type="match status" value="1"/>
</dbReference>
<feature type="transmembrane region" description="Helical" evidence="2">
    <location>
        <begin position="133"/>
        <end position="150"/>
    </location>
</feature>
<reference evidence="4" key="2">
    <citation type="submission" date="2025-05" db="UniProtKB">
        <authorList>
            <consortium name="EnsemblMetazoa"/>
        </authorList>
    </citation>
    <scope>IDENTIFICATION</scope>
    <source>
        <strain evidence="4">Foshan</strain>
    </source>
</reference>
<keyword evidence="2" id="KW-0472">Membrane</keyword>
<feature type="transmembrane region" description="Helical" evidence="2">
    <location>
        <begin position="171"/>
        <end position="189"/>
    </location>
</feature>
<dbReference type="PANTHER" id="PTHR11161:SF22">
    <property type="entry name" value="ACYLTRANSFERASE 3 DOMAIN-CONTAINING PROTEIN-RELATED"/>
    <property type="match status" value="1"/>
</dbReference>
<feature type="transmembrane region" description="Helical" evidence="2">
    <location>
        <begin position="458"/>
        <end position="479"/>
    </location>
</feature>
<evidence type="ECO:0000256" key="2">
    <source>
        <dbReference type="SAM" id="Phobius"/>
    </source>
</evidence>
<dbReference type="GeneID" id="109413261"/>
<feature type="transmembrane region" description="Helical" evidence="2">
    <location>
        <begin position="313"/>
        <end position="333"/>
    </location>
</feature>
<feature type="domain" description="Acyltransferase 3" evidence="3">
    <location>
        <begin position="81"/>
        <end position="466"/>
    </location>
</feature>
<feature type="compositionally biased region" description="Polar residues" evidence="1">
    <location>
        <begin position="506"/>
        <end position="519"/>
    </location>
</feature>
<reference evidence="5" key="1">
    <citation type="journal article" date="2015" name="Proc. Natl. Acad. Sci. U.S.A.">
        <title>Genome sequence of the Asian Tiger mosquito, Aedes albopictus, reveals insights into its biology, genetics, and evolution.</title>
        <authorList>
            <person name="Chen X.G."/>
            <person name="Jiang X."/>
            <person name="Gu J."/>
            <person name="Xu M."/>
            <person name="Wu Y."/>
            <person name="Deng Y."/>
            <person name="Zhang C."/>
            <person name="Bonizzoni M."/>
            <person name="Dermauw W."/>
            <person name="Vontas J."/>
            <person name="Armbruster P."/>
            <person name="Huang X."/>
            <person name="Yang Y."/>
            <person name="Zhang H."/>
            <person name="He W."/>
            <person name="Peng H."/>
            <person name="Liu Y."/>
            <person name="Wu K."/>
            <person name="Chen J."/>
            <person name="Lirakis M."/>
            <person name="Topalis P."/>
            <person name="Van Leeuwen T."/>
            <person name="Hall A.B."/>
            <person name="Jiang X."/>
            <person name="Thorpe C."/>
            <person name="Mueller R.L."/>
            <person name="Sun C."/>
            <person name="Waterhouse R.M."/>
            <person name="Yan G."/>
            <person name="Tu Z.J."/>
            <person name="Fang X."/>
            <person name="James A.A."/>
        </authorList>
    </citation>
    <scope>NUCLEOTIDE SEQUENCE [LARGE SCALE GENOMIC DNA]</scope>
    <source>
        <strain evidence="5">Foshan</strain>
    </source>
</reference>
<evidence type="ECO:0000256" key="1">
    <source>
        <dbReference type="SAM" id="MobiDB-lite"/>
    </source>
</evidence>
<evidence type="ECO:0000313" key="4">
    <source>
        <dbReference type="EnsemblMetazoa" id="AALFPA23_001823.P38979"/>
    </source>
</evidence>
<feature type="transmembrane region" description="Helical" evidence="2">
    <location>
        <begin position="7"/>
        <end position="28"/>
    </location>
</feature>
<keyword evidence="2" id="KW-0812">Transmembrane</keyword>
<dbReference type="InterPro" id="IPR002656">
    <property type="entry name" value="Acyl_transf_3_dom"/>
</dbReference>
<evidence type="ECO:0000313" key="5">
    <source>
        <dbReference type="Proteomes" id="UP000069940"/>
    </source>
</evidence>
<keyword evidence="5" id="KW-1185">Reference proteome</keyword>
<feature type="transmembrane region" description="Helical" evidence="2">
    <location>
        <begin position="264"/>
        <end position="283"/>
    </location>
</feature>
<feature type="region of interest" description="Disordered" evidence="1">
    <location>
        <begin position="496"/>
        <end position="519"/>
    </location>
</feature>
<name>A0ABM1XQ84_AEDAL</name>
<proteinExistence type="predicted"/>
<evidence type="ECO:0000259" key="3">
    <source>
        <dbReference type="Pfam" id="PF01757"/>
    </source>
</evidence>
<dbReference type="Pfam" id="PF01757">
    <property type="entry name" value="Acyl_transf_3"/>
    <property type="match status" value="1"/>
</dbReference>